<name>M1MKM0_9CLOT</name>
<sequence>MKKNIISRFIATALVFSTLVIGNTTAAQAKTLNPNTGKSNTTVSNLNGNNGQALNTSWGLGSKQTEYVSNNKSYDWYIDQGHTGQDSNNNCGPTSTVMALKWLKPNFIGTVEAARNTYPENDGWWYTNDVTNFLDLNNVKTYAVKQNVTENLLKSELKKGNIAILCVKMSYIPYNKNSEQRVGRFYSYDGGHFIVVKGYRVVDGKTYFEVYDPNNWDEQYNDGQEKGKDRYYLSANLVKAASVWWNYSIVIQPSSNY</sequence>
<reference evidence="3 4" key="1">
    <citation type="submission" date="2013-02" db="EMBL/GenBank/DDBJ databases">
        <title>Genome sequence of Clostridium saccharoperbutylacetonicum N1-4(HMT).</title>
        <authorList>
            <person name="Poehlein A."/>
            <person name="Daniel R."/>
        </authorList>
    </citation>
    <scope>NUCLEOTIDE SEQUENCE [LARGE SCALE GENOMIC DNA]</scope>
    <source>
        <strain evidence="4">N1-4(HMT)</strain>
    </source>
</reference>
<dbReference type="HOGENOM" id="CLU_982474_0_0_9"/>
<dbReference type="KEGG" id="csr:Cspa_c30620"/>
<dbReference type="AlphaFoldDB" id="M1MKM0"/>
<organism evidence="3 4">
    <name type="scientific">Clostridium saccharoperbutylacetonicum N1-4(HMT)</name>
    <dbReference type="NCBI Taxonomy" id="931276"/>
    <lineage>
        <taxon>Bacteria</taxon>
        <taxon>Bacillati</taxon>
        <taxon>Bacillota</taxon>
        <taxon>Clostridia</taxon>
        <taxon>Eubacteriales</taxon>
        <taxon>Clostridiaceae</taxon>
        <taxon>Clostridium</taxon>
    </lineage>
</organism>
<dbReference type="Gene3D" id="3.90.70.10">
    <property type="entry name" value="Cysteine proteinases"/>
    <property type="match status" value="1"/>
</dbReference>
<evidence type="ECO:0000256" key="1">
    <source>
        <dbReference type="SAM" id="SignalP"/>
    </source>
</evidence>
<evidence type="ECO:0000313" key="4">
    <source>
        <dbReference type="Proteomes" id="UP000011728"/>
    </source>
</evidence>
<evidence type="ECO:0000259" key="2">
    <source>
        <dbReference type="Pfam" id="PF13529"/>
    </source>
</evidence>
<protein>
    <submittedName>
        <fullName evidence="3">Peptidase_C39 like family</fullName>
    </submittedName>
</protein>
<gene>
    <name evidence="3" type="ORF">Cspa_c30620</name>
</gene>
<feature type="domain" description="Peptidase C39-like" evidence="2">
    <location>
        <begin position="85"/>
        <end position="214"/>
    </location>
</feature>
<dbReference type="Proteomes" id="UP000011728">
    <property type="component" value="Chromosome"/>
</dbReference>
<accession>M1MKM0</accession>
<feature type="chain" id="PRO_5004015576" evidence="1">
    <location>
        <begin position="30"/>
        <end position="257"/>
    </location>
</feature>
<proteinExistence type="predicted"/>
<dbReference type="InterPro" id="IPR039564">
    <property type="entry name" value="Peptidase_C39-like"/>
</dbReference>
<dbReference type="eggNOG" id="COG3584">
    <property type="taxonomic scope" value="Bacteria"/>
</dbReference>
<keyword evidence="1" id="KW-0732">Signal</keyword>
<evidence type="ECO:0000313" key="3">
    <source>
        <dbReference type="EMBL" id="AGF56823.1"/>
    </source>
</evidence>
<keyword evidence="4" id="KW-1185">Reference proteome</keyword>
<dbReference type="InterPro" id="IPR038765">
    <property type="entry name" value="Papain-like_cys_pep_sf"/>
</dbReference>
<feature type="signal peptide" evidence="1">
    <location>
        <begin position="1"/>
        <end position="29"/>
    </location>
</feature>
<dbReference type="PATRIC" id="fig|931276.5.peg.3079"/>
<dbReference type="Pfam" id="PF13529">
    <property type="entry name" value="Peptidase_C39_2"/>
    <property type="match status" value="1"/>
</dbReference>
<dbReference type="EMBL" id="CP004121">
    <property type="protein sequence ID" value="AGF56823.1"/>
    <property type="molecule type" value="Genomic_DNA"/>
</dbReference>
<dbReference type="SUPFAM" id="SSF54001">
    <property type="entry name" value="Cysteine proteinases"/>
    <property type="match status" value="1"/>
</dbReference>
<dbReference type="RefSeq" id="WP_015393142.1">
    <property type="nucleotide sequence ID" value="NC_020291.1"/>
</dbReference>